<evidence type="ECO:0000313" key="3">
    <source>
        <dbReference type="Proteomes" id="UP001235664"/>
    </source>
</evidence>
<keyword evidence="1" id="KW-0812">Transmembrane</keyword>
<dbReference type="CDD" id="cd01324">
    <property type="entry name" value="cbb3_Oxidase_CcoQ"/>
    <property type="match status" value="1"/>
</dbReference>
<protein>
    <submittedName>
        <fullName evidence="2">Cbb3-type cytochrome c oxidase subunit 3</fullName>
    </submittedName>
</protein>
<organism evidence="2 3">
    <name type="scientific">Qipengyuania benthica</name>
    <dbReference type="NCBI Taxonomy" id="3067651"/>
    <lineage>
        <taxon>Bacteria</taxon>
        <taxon>Pseudomonadati</taxon>
        <taxon>Pseudomonadota</taxon>
        <taxon>Alphaproteobacteria</taxon>
        <taxon>Sphingomonadales</taxon>
        <taxon>Erythrobacteraceae</taxon>
        <taxon>Qipengyuania</taxon>
    </lineage>
</organism>
<feature type="transmembrane region" description="Helical" evidence="1">
    <location>
        <begin position="13"/>
        <end position="31"/>
    </location>
</feature>
<dbReference type="EMBL" id="JAVAIL010000001">
    <property type="protein sequence ID" value="MDP4538770.1"/>
    <property type="molecule type" value="Genomic_DNA"/>
</dbReference>
<reference evidence="2 3" key="1">
    <citation type="submission" date="2023-08" db="EMBL/GenBank/DDBJ databases">
        <title>genomic of DY56.</title>
        <authorList>
            <person name="Wang Y."/>
        </authorList>
    </citation>
    <scope>NUCLEOTIDE SEQUENCE [LARGE SCALE GENOMIC DNA]</scope>
    <source>
        <strain evidence="2 3">DY56-A-20</strain>
    </source>
</reference>
<evidence type="ECO:0000313" key="2">
    <source>
        <dbReference type="EMBL" id="MDP4538770.1"/>
    </source>
</evidence>
<dbReference type="Pfam" id="PF05545">
    <property type="entry name" value="FixQ"/>
    <property type="match status" value="1"/>
</dbReference>
<comment type="caution">
    <text evidence="2">The sequence shown here is derived from an EMBL/GenBank/DDBJ whole genome shotgun (WGS) entry which is preliminary data.</text>
</comment>
<evidence type="ECO:0000256" key="1">
    <source>
        <dbReference type="SAM" id="Phobius"/>
    </source>
</evidence>
<dbReference type="InterPro" id="IPR008621">
    <property type="entry name" value="Cbb3-typ_cyt_oxidase_comp"/>
</dbReference>
<proteinExistence type="predicted"/>
<dbReference type="RefSeq" id="WP_305928891.1">
    <property type="nucleotide sequence ID" value="NZ_JAVAIL010000001.1"/>
</dbReference>
<gene>
    <name evidence="2" type="ORF">Q9K01_03935</name>
</gene>
<sequence length="54" mass="6394">MSFYEQLRHFADSHFLIIMFAVFIALCAWPFRPGSRRHVDAARHSIFEDDHDGE</sequence>
<keyword evidence="3" id="KW-1185">Reference proteome</keyword>
<dbReference type="Proteomes" id="UP001235664">
    <property type="component" value="Unassembled WGS sequence"/>
</dbReference>
<keyword evidence="1" id="KW-0472">Membrane</keyword>
<name>A0ABT9H624_9SPHN</name>
<keyword evidence="1" id="KW-1133">Transmembrane helix</keyword>
<accession>A0ABT9H624</accession>